<name>A0AAF0FSR8_9EURY</name>
<dbReference type="EMBL" id="CP091092">
    <property type="protein sequence ID" value="WFN37441.1"/>
    <property type="molecule type" value="Genomic_DNA"/>
</dbReference>
<dbReference type="RefSeq" id="WP_278100281.1">
    <property type="nucleotide sequence ID" value="NZ_CP091092.1"/>
</dbReference>
<dbReference type="GeneID" id="79949402"/>
<reference evidence="1" key="1">
    <citation type="submission" date="2022-01" db="EMBL/GenBank/DDBJ databases">
        <title>Complete genome of Methanomicrobium antiquum DSM 21220.</title>
        <authorList>
            <person name="Chen S.-C."/>
            <person name="You Y.-T."/>
            <person name="Zhou Y.-Z."/>
            <person name="Lai M.-C."/>
        </authorList>
    </citation>
    <scope>NUCLEOTIDE SEQUENCE</scope>
    <source>
        <strain evidence="1">DSM 21220</strain>
    </source>
</reference>
<dbReference type="AlphaFoldDB" id="A0AAF0FSR8"/>
<sequence>MKDNKQKSKIIHFLLLGNSKEHINRVIEYYEIRNIVFFTSINLINENLEFIKDIKKKEINVLETVLLDPFEEKALENMTKKMLDAYSLYSNDGINHIIAGLTGGTNLMVLSMGMLCFSAGLKAHYVVNNENNDVITIDIFQNMVKNGDNIQIFKDLFKGEL</sequence>
<keyword evidence="2" id="KW-1185">Reference proteome</keyword>
<proteinExistence type="predicted"/>
<accession>A0AAF0FSR8</accession>
<organism evidence="1 2">
    <name type="scientific">Methanomicrobium antiquum</name>
    <dbReference type="NCBI Taxonomy" id="487686"/>
    <lineage>
        <taxon>Archaea</taxon>
        <taxon>Methanobacteriati</taxon>
        <taxon>Methanobacteriota</taxon>
        <taxon>Stenosarchaea group</taxon>
        <taxon>Methanomicrobia</taxon>
        <taxon>Methanomicrobiales</taxon>
        <taxon>Methanomicrobiaceae</taxon>
        <taxon>Methanomicrobium</taxon>
    </lineage>
</organism>
<gene>
    <name evidence="1" type="ORF">L1994_03360</name>
</gene>
<dbReference type="Proteomes" id="UP001218895">
    <property type="component" value="Chromosome"/>
</dbReference>
<evidence type="ECO:0000313" key="1">
    <source>
        <dbReference type="EMBL" id="WFN37441.1"/>
    </source>
</evidence>
<dbReference type="KEGG" id="manq:L1994_03360"/>
<evidence type="ECO:0000313" key="2">
    <source>
        <dbReference type="Proteomes" id="UP001218895"/>
    </source>
</evidence>
<protein>
    <submittedName>
        <fullName evidence="1">Uncharacterized protein</fullName>
    </submittedName>
</protein>